<dbReference type="InterPro" id="IPR013149">
    <property type="entry name" value="ADH-like_C"/>
</dbReference>
<evidence type="ECO:0000256" key="1">
    <source>
        <dbReference type="ARBA" id="ARBA00022857"/>
    </source>
</evidence>
<keyword evidence="2" id="KW-0560">Oxidoreductase</keyword>
<dbReference type="PANTHER" id="PTHR48106:SF8">
    <property type="entry name" value="OS02G0805600 PROTEIN"/>
    <property type="match status" value="1"/>
</dbReference>
<dbReference type="InterPro" id="IPR020843">
    <property type="entry name" value="ER"/>
</dbReference>
<dbReference type="PANTHER" id="PTHR48106">
    <property type="entry name" value="QUINONE OXIDOREDUCTASE PIG3-RELATED"/>
    <property type="match status" value="1"/>
</dbReference>
<proteinExistence type="predicted"/>
<dbReference type="SUPFAM" id="SSF50129">
    <property type="entry name" value="GroES-like"/>
    <property type="match status" value="1"/>
</dbReference>
<dbReference type="Proteomes" id="UP000297638">
    <property type="component" value="Unassembled WGS sequence"/>
</dbReference>
<dbReference type="GO" id="GO:0070402">
    <property type="term" value="F:NADPH binding"/>
    <property type="evidence" value="ECO:0007669"/>
    <property type="project" value="TreeGrafter"/>
</dbReference>
<dbReference type="Gene3D" id="3.40.50.720">
    <property type="entry name" value="NAD(P)-binding Rossmann-like Domain"/>
    <property type="match status" value="1"/>
</dbReference>
<organism evidence="4 5">
    <name type="scientific">Glutamicibacter arilaitensis</name>
    <dbReference type="NCBI Taxonomy" id="256701"/>
    <lineage>
        <taxon>Bacteria</taxon>
        <taxon>Bacillati</taxon>
        <taxon>Actinomycetota</taxon>
        <taxon>Actinomycetes</taxon>
        <taxon>Micrococcales</taxon>
        <taxon>Micrococcaceae</taxon>
        <taxon>Glutamicibacter</taxon>
    </lineage>
</organism>
<dbReference type="RefSeq" id="WP_134779332.1">
    <property type="nucleotide sequence ID" value="NZ_SPDS01000001.1"/>
</dbReference>
<evidence type="ECO:0000313" key="4">
    <source>
        <dbReference type="EMBL" id="TFH56051.1"/>
    </source>
</evidence>
<keyword evidence="1" id="KW-0521">NADP</keyword>
<dbReference type="Pfam" id="PF00107">
    <property type="entry name" value="ADH_zinc_N"/>
    <property type="match status" value="1"/>
</dbReference>
<gene>
    <name evidence="4" type="ORF">EXY26_03005</name>
</gene>
<evidence type="ECO:0000259" key="3">
    <source>
        <dbReference type="SMART" id="SM00829"/>
    </source>
</evidence>
<comment type="caution">
    <text evidence="4">The sequence shown here is derived from an EMBL/GenBank/DDBJ whole genome shotgun (WGS) entry which is preliminary data.</text>
</comment>
<name>A0A4Y8TWW5_9MICC</name>
<dbReference type="GO" id="GO:0016651">
    <property type="term" value="F:oxidoreductase activity, acting on NAD(P)H"/>
    <property type="evidence" value="ECO:0007669"/>
    <property type="project" value="TreeGrafter"/>
</dbReference>
<dbReference type="Pfam" id="PF08240">
    <property type="entry name" value="ADH_N"/>
    <property type="match status" value="1"/>
</dbReference>
<evidence type="ECO:0000256" key="2">
    <source>
        <dbReference type="ARBA" id="ARBA00023002"/>
    </source>
</evidence>
<dbReference type="SMART" id="SM00829">
    <property type="entry name" value="PKS_ER"/>
    <property type="match status" value="1"/>
</dbReference>
<dbReference type="Gene3D" id="3.90.180.10">
    <property type="entry name" value="Medium-chain alcohol dehydrogenases, catalytic domain"/>
    <property type="match status" value="1"/>
</dbReference>
<feature type="domain" description="Enoyl reductase (ER)" evidence="3">
    <location>
        <begin position="10"/>
        <end position="320"/>
    </location>
</feature>
<dbReference type="EMBL" id="SPDS01000001">
    <property type="protein sequence ID" value="TFH56051.1"/>
    <property type="molecule type" value="Genomic_DNA"/>
</dbReference>
<dbReference type="InterPro" id="IPR013154">
    <property type="entry name" value="ADH-like_N"/>
</dbReference>
<evidence type="ECO:0000313" key="5">
    <source>
        <dbReference type="Proteomes" id="UP000297638"/>
    </source>
</evidence>
<dbReference type="InterPro" id="IPR036291">
    <property type="entry name" value="NAD(P)-bd_dom_sf"/>
</dbReference>
<dbReference type="InterPro" id="IPR014189">
    <property type="entry name" value="Quinone_OxRdtase_PIG3"/>
</dbReference>
<dbReference type="NCBIfam" id="TIGR02824">
    <property type="entry name" value="quinone_pig3"/>
    <property type="match status" value="1"/>
</dbReference>
<dbReference type="SUPFAM" id="SSF51735">
    <property type="entry name" value="NAD(P)-binding Rossmann-fold domains"/>
    <property type="match status" value="1"/>
</dbReference>
<dbReference type="CDD" id="cd05276">
    <property type="entry name" value="p53_inducible_oxidoreductase"/>
    <property type="match status" value="1"/>
</dbReference>
<reference evidence="4 5" key="1">
    <citation type="submission" date="2019-03" db="EMBL/GenBank/DDBJ databases">
        <title>Glutamicibacter sp. LJH19 genome.</title>
        <authorList>
            <person name="Sinai Borker S."/>
            <person name="Kumar R."/>
        </authorList>
    </citation>
    <scope>NUCLEOTIDE SEQUENCE [LARGE SCALE GENOMIC DNA]</scope>
    <source>
        <strain evidence="4 5">LJH19</strain>
    </source>
</reference>
<sequence length="324" mass="33867">MRAVIVETPGGPEGLAIHERAIPQPSSNEVLIRVAAAGLNRTDVIQRGGRANLPEGASDILGLEVSGTIAQLGSDVSGISVGDEVVALTDSGGYAEYVAVPAGQVAPVPPGLDLMDAAGIPEVAATVVLNVLLNGRYQESETVLVHGGTGGIGALAIQLVKALGGTIFATAGSAGKCARVRSWGADAAINYREEEFDQRVQDLGGAAIILDTVAGSYLQRNLNALKPGGRMITIGKQGGASDTLDFSMLMKKKLTLIGSLLRNRTTEEKARIMEETTRIVWPLLEDGKIQTTTDRVFALSEVVATHAYFDSGQHIGKVLLDCRS</sequence>
<accession>A0A4Y8TWW5</accession>
<dbReference type="AlphaFoldDB" id="A0A4Y8TWW5"/>
<dbReference type="InterPro" id="IPR011032">
    <property type="entry name" value="GroES-like_sf"/>
</dbReference>
<protein>
    <submittedName>
        <fullName evidence="4">NAD(P)H-quinone oxidoreductase</fullName>
    </submittedName>
</protein>